<keyword evidence="4 7" id="KW-0238">DNA-binding</keyword>
<dbReference type="CDD" id="cd00383">
    <property type="entry name" value="trans_reg_C"/>
    <property type="match status" value="1"/>
</dbReference>
<dbReference type="SMART" id="SM00448">
    <property type="entry name" value="REC"/>
    <property type="match status" value="1"/>
</dbReference>
<dbReference type="GO" id="GO:0006355">
    <property type="term" value="P:regulation of DNA-templated transcription"/>
    <property type="evidence" value="ECO:0007669"/>
    <property type="project" value="InterPro"/>
</dbReference>
<dbReference type="InterPro" id="IPR011006">
    <property type="entry name" value="CheY-like_superfamily"/>
</dbReference>
<keyword evidence="2" id="KW-0902">Two-component regulatory system</keyword>
<dbReference type="GO" id="GO:0000156">
    <property type="term" value="F:phosphorelay response regulator activity"/>
    <property type="evidence" value="ECO:0007669"/>
    <property type="project" value="TreeGrafter"/>
</dbReference>
<feature type="DNA-binding region" description="OmpR/PhoB-type" evidence="7">
    <location>
        <begin position="128"/>
        <end position="226"/>
    </location>
</feature>
<evidence type="ECO:0000256" key="3">
    <source>
        <dbReference type="ARBA" id="ARBA00023015"/>
    </source>
</evidence>
<keyword evidence="1 6" id="KW-0597">Phosphoprotein</keyword>
<keyword evidence="5" id="KW-0804">Transcription</keyword>
<evidence type="ECO:0000256" key="2">
    <source>
        <dbReference type="ARBA" id="ARBA00023012"/>
    </source>
</evidence>
<evidence type="ECO:0000259" key="8">
    <source>
        <dbReference type="PROSITE" id="PS50110"/>
    </source>
</evidence>
<dbReference type="InterPro" id="IPR016032">
    <property type="entry name" value="Sig_transdc_resp-reg_C-effctor"/>
</dbReference>
<feature type="domain" description="Response regulatory" evidence="8">
    <location>
        <begin position="4"/>
        <end position="117"/>
    </location>
</feature>
<dbReference type="GO" id="GO:0005829">
    <property type="term" value="C:cytosol"/>
    <property type="evidence" value="ECO:0007669"/>
    <property type="project" value="TreeGrafter"/>
</dbReference>
<sequence length="231" mass="26087">MCAYIVVAEDDPRQAELLTFQLSREGHTVQVAEDGHAALRLVRARRPDLLVLDLMLPEVEGIEVCRSLRAEFDLPVLMLTARSTEDDLLRGFAAGADDYLTKPYSPRELMARVRALLWRGRHTAAAPEPQYRVGELVVDPVRHEVTMRGQRVDCAAAEFRLLAALAAAPGRVFERRQLIEQVFGHEFVTERAIDVHIMNLRKKIERSPRNPEYLLTVYGVGYKLAEQSADA</sequence>
<feature type="domain" description="OmpR/PhoB-type" evidence="9">
    <location>
        <begin position="128"/>
        <end position="226"/>
    </location>
</feature>
<evidence type="ECO:0000256" key="1">
    <source>
        <dbReference type="ARBA" id="ARBA00022553"/>
    </source>
</evidence>
<evidence type="ECO:0000259" key="9">
    <source>
        <dbReference type="PROSITE" id="PS51755"/>
    </source>
</evidence>
<dbReference type="SUPFAM" id="SSF46894">
    <property type="entry name" value="C-terminal effector domain of the bipartite response regulators"/>
    <property type="match status" value="1"/>
</dbReference>
<dbReference type="Proteomes" id="UP000533598">
    <property type="component" value="Unassembled WGS sequence"/>
</dbReference>
<dbReference type="RefSeq" id="WP_185006459.1">
    <property type="nucleotide sequence ID" value="NZ_BAAAUI010000005.1"/>
</dbReference>
<dbReference type="PROSITE" id="PS50110">
    <property type="entry name" value="RESPONSE_REGULATORY"/>
    <property type="match status" value="1"/>
</dbReference>
<protein>
    <submittedName>
        <fullName evidence="10">DNA-binding response OmpR family regulator</fullName>
    </submittedName>
</protein>
<name>A0A7W7CJE7_9PSEU</name>
<reference evidence="10 11" key="1">
    <citation type="submission" date="2020-08" db="EMBL/GenBank/DDBJ databases">
        <title>Sequencing the genomes of 1000 actinobacteria strains.</title>
        <authorList>
            <person name="Klenk H.-P."/>
        </authorList>
    </citation>
    <scope>NUCLEOTIDE SEQUENCE [LARGE SCALE GENOMIC DNA]</scope>
    <source>
        <strain evidence="10 11">DSM 44230</strain>
    </source>
</reference>
<dbReference type="Pfam" id="PF00072">
    <property type="entry name" value="Response_reg"/>
    <property type="match status" value="1"/>
</dbReference>
<dbReference type="InterPro" id="IPR001789">
    <property type="entry name" value="Sig_transdc_resp-reg_receiver"/>
</dbReference>
<dbReference type="GO" id="GO:0032993">
    <property type="term" value="C:protein-DNA complex"/>
    <property type="evidence" value="ECO:0007669"/>
    <property type="project" value="TreeGrafter"/>
</dbReference>
<dbReference type="InterPro" id="IPR039420">
    <property type="entry name" value="WalR-like"/>
</dbReference>
<accession>A0A7W7CJE7</accession>
<dbReference type="SUPFAM" id="SSF52172">
    <property type="entry name" value="CheY-like"/>
    <property type="match status" value="1"/>
</dbReference>
<evidence type="ECO:0000313" key="11">
    <source>
        <dbReference type="Proteomes" id="UP000533598"/>
    </source>
</evidence>
<evidence type="ECO:0000256" key="5">
    <source>
        <dbReference type="ARBA" id="ARBA00023163"/>
    </source>
</evidence>
<evidence type="ECO:0000256" key="6">
    <source>
        <dbReference type="PROSITE-ProRule" id="PRU00169"/>
    </source>
</evidence>
<evidence type="ECO:0000256" key="7">
    <source>
        <dbReference type="PROSITE-ProRule" id="PRU01091"/>
    </source>
</evidence>
<dbReference type="SMART" id="SM00862">
    <property type="entry name" value="Trans_reg_C"/>
    <property type="match status" value="1"/>
</dbReference>
<dbReference type="EMBL" id="JACHMH010000001">
    <property type="protein sequence ID" value="MBB4680554.1"/>
    <property type="molecule type" value="Genomic_DNA"/>
</dbReference>
<dbReference type="FunFam" id="3.40.50.2300:FF:000001">
    <property type="entry name" value="DNA-binding response regulator PhoB"/>
    <property type="match status" value="1"/>
</dbReference>
<dbReference type="PANTHER" id="PTHR48111:SF4">
    <property type="entry name" value="DNA-BINDING DUAL TRANSCRIPTIONAL REGULATOR OMPR"/>
    <property type="match status" value="1"/>
</dbReference>
<dbReference type="InterPro" id="IPR036388">
    <property type="entry name" value="WH-like_DNA-bd_sf"/>
</dbReference>
<gene>
    <name evidence="10" type="ORF">HNR67_006672</name>
</gene>
<dbReference type="Pfam" id="PF00486">
    <property type="entry name" value="Trans_reg_C"/>
    <property type="match status" value="1"/>
</dbReference>
<dbReference type="GO" id="GO:0000976">
    <property type="term" value="F:transcription cis-regulatory region binding"/>
    <property type="evidence" value="ECO:0007669"/>
    <property type="project" value="TreeGrafter"/>
</dbReference>
<keyword evidence="3" id="KW-0805">Transcription regulation</keyword>
<dbReference type="InterPro" id="IPR001867">
    <property type="entry name" value="OmpR/PhoB-type_DNA-bd"/>
</dbReference>
<keyword evidence="11" id="KW-1185">Reference proteome</keyword>
<dbReference type="PANTHER" id="PTHR48111">
    <property type="entry name" value="REGULATOR OF RPOS"/>
    <property type="match status" value="1"/>
</dbReference>
<dbReference type="PROSITE" id="PS51755">
    <property type="entry name" value="OMPR_PHOB"/>
    <property type="match status" value="1"/>
</dbReference>
<dbReference type="AlphaFoldDB" id="A0A7W7CJE7"/>
<organism evidence="10 11">
    <name type="scientific">Crossiella cryophila</name>
    <dbReference type="NCBI Taxonomy" id="43355"/>
    <lineage>
        <taxon>Bacteria</taxon>
        <taxon>Bacillati</taxon>
        <taxon>Actinomycetota</taxon>
        <taxon>Actinomycetes</taxon>
        <taxon>Pseudonocardiales</taxon>
        <taxon>Pseudonocardiaceae</taxon>
        <taxon>Crossiella</taxon>
    </lineage>
</organism>
<dbReference type="Gene3D" id="1.10.10.10">
    <property type="entry name" value="Winged helix-like DNA-binding domain superfamily/Winged helix DNA-binding domain"/>
    <property type="match status" value="1"/>
</dbReference>
<dbReference type="FunFam" id="1.10.10.10:FF:000018">
    <property type="entry name" value="DNA-binding response regulator ResD"/>
    <property type="match status" value="1"/>
</dbReference>
<comment type="caution">
    <text evidence="10">The sequence shown here is derived from an EMBL/GenBank/DDBJ whole genome shotgun (WGS) entry which is preliminary data.</text>
</comment>
<feature type="modified residue" description="4-aspartylphosphate" evidence="6">
    <location>
        <position position="53"/>
    </location>
</feature>
<evidence type="ECO:0000313" key="10">
    <source>
        <dbReference type="EMBL" id="MBB4680554.1"/>
    </source>
</evidence>
<dbReference type="Gene3D" id="3.40.50.2300">
    <property type="match status" value="1"/>
</dbReference>
<proteinExistence type="predicted"/>
<evidence type="ECO:0000256" key="4">
    <source>
        <dbReference type="ARBA" id="ARBA00023125"/>
    </source>
</evidence>
<dbReference type="Gene3D" id="6.10.250.690">
    <property type="match status" value="1"/>
</dbReference>